<feature type="region of interest" description="Disordered" evidence="1">
    <location>
        <begin position="1071"/>
        <end position="1110"/>
    </location>
</feature>
<keyword evidence="6" id="KW-1185">Reference proteome</keyword>
<feature type="transmembrane region" description="Helical" evidence="2">
    <location>
        <begin position="647"/>
        <end position="672"/>
    </location>
</feature>
<evidence type="ECO:0000256" key="1">
    <source>
        <dbReference type="SAM" id="MobiDB-lite"/>
    </source>
</evidence>
<proteinExistence type="predicted"/>
<feature type="domain" description="Shavenoid isoform B-like N-terminal" evidence="4">
    <location>
        <begin position="29"/>
        <end position="88"/>
    </location>
</feature>
<dbReference type="InterPro" id="IPR057507">
    <property type="entry name" value="Sha_B-like_N"/>
</dbReference>
<keyword evidence="2" id="KW-0472">Membrane</keyword>
<feature type="transmembrane region" description="Helical" evidence="2">
    <location>
        <begin position="239"/>
        <end position="266"/>
    </location>
</feature>
<keyword evidence="2" id="KW-0812">Transmembrane</keyword>
<dbReference type="AlphaFoldDB" id="A0A085LRH4"/>
<dbReference type="EMBL" id="KL363322">
    <property type="protein sequence ID" value="KFD47570.1"/>
    <property type="molecule type" value="Genomic_DNA"/>
</dbReference>
<evidence type="ECO:0000259" key="4">
    <source>
        <dbReference type="Pfam" id="PF23328"/>
    </source>
</evidence>
<organism evidence="5 6">
    <name type="scientific">Trichuris suis</name>
    <name type="common">pig whipworm</name>
    <dbReference type="NCBI Taxonomy" id="68888"/>
    <lineage>
        <taxon>Eukaryota</taxon>
        <taxon>Metazoa</taxon>
        <taxon>Ecdysozoa</taxon>
        <taxon>Nematoda</taxon>
        <taxon>Enoplea</taxon>
        <taxon>Dorylaimia</taxon>
        <taxon>Trichinellida</taxon>
        <taxon>Trichuridae</taxon>
        <taxon>Trichuris</taxon>
    </lineage>
</organism>
<name>A0A085LRH4_9BILA</name>
<sequence>MVAATTTLLALGWVLVPLGIRPTRAVMVHNITRVFNSGDIFNNPDINCRPMHCSVYGANSARNSGCNCQCPLGRPAFLQHVKKCADSISDCRMLYFGTYGQTTGRMKLPTVFLPLTGQIVSPSLPPDWKAAGVKLDDDGNVPCALSSIGYLTHSGWIPLENANLFTLLNSNHYTHIQWLGNKQDQQTLTGKIVEISLQCQDADSPDLCAVFRVIGRDVEVPESAASNQNRENSERTNQLGLVVGIVCGVILALSLVVITVFWTICWKQQKDRLAKKIQFHVLLQQRLQEQNPGVFRHFPRPYNGMHDGMGQAEMYQNYTAPDYGMYTTGSHCWNQRKMNGLFGKQKLFGNKRGHQPPMPPPYVNNRKRLYFSPEFFEPEKMANPPPHAEAFLVEVRSMIDMARNRIRGRRYTPSLVVIPEEERSTVSSAEMDFDQPGAGIRMDTGRDEMENNIVLSQSDRQTGESSVDYTQTKQAEDDEQQIPEKHMTREGVVSYVPEKVAHWLSRHGEGREAPLYIDRDMSEHQIQSVRGHGPHSNVYNYFAARYPQQSGLTMDGHADMARNNASWSKRKTSEGARYCFVVLLQWLGNKQDQQTLTGKIVEISLQCQDADSPDLCAVFRVIGRDVEVPESAASNQNRENSERTNQLGLVVGIVCGVILALSLVVITVFWTICWKQQKDRLAKKIQFHVLLQQRLQEQNPGVFRHFPRPYNGMHDGMGQAEMYQNYTAPDYGMYTTGSHCWNQRKMNGLFGKQKLFGNKRGHQPPMPPPYVNNRKRLYFSPEFFEPEKMANPPPHAEAFLVEVRSMIDMARNRIRGRRYTPSLVVIPEEERSTVSSAEMDFDQPGAGIRMDTGRDEMENNIVLSQSDRQTGESSVDYTQTKQAEDDEQQIPEKHMTREGVVSYVPEKVAHWLSRHGEGREAPLYIDRDMSEHQIQSVRGHGPHSNVYNYFAARYPQQSGLTMDGHADMARNNASWSKRKTSEGARYDNQTDSTSGQFTRRSSCPTIRTANEVWPTIETENVIGAQSRLQYAPQDDDNYYQATTLQLPINAGAYDMNRVIYPMHADSFNQMPYGQNLPPGKRVNRPPPRSFLVKENGKGDSKQSLESNGLE</sequence>
<evidence type="ECO:0000313" key="6">
    <source>
        <dbReference type="Proteomes" id="UP000030764"/>
    </source>
</evidence>
<accession>A0A085LRH4</accession>
<keyword evidence="2" id="KW-1133">Transmembrane helix</keyword>
<feature type="region of interest" description="Disordered" evidence="1">
    <location>
        <begin position="863"/>
        <end position="897"/>
    </location>
</feature>
<dbReference type="Pfam" id="PF23328">
    <property type="entry name" value="Sha_B_N"/>
    <property type="match status" value="1"/>
</dbReference>
<dbReference type="Proteomes" id="UP000030764">
    <property type="component" value="Unassembled WGS sequence"/>
</dbReference>
<feature type="signal peptide" evidence="3">
    <location>
        <begin position="1"/>
        <end position="25"/>
    </location>
</feature>
<reference evidence="5 6" key="1">
    <citation type="journal article" date="2014" name="Nat. Genet.">
        <title>Genome and transcriptome of the porcine whipworm Trichuris suis.</title>
        <authorList>
            <person name="Jex A.R."/>
            <person name="Nejsum P."/>
            <person name="Schwarz E.M."/>
            <person name="Hu L."/>
            <person name="Young N.D."/>
            <person name="Hall R.S."/>
            <person name="Korhonen P.K."/>
            <person name="Liao S."/>
            <person name="Thamsborg S."/>
            <person name="Xia J."/>
            <person name="Xu P."/>
            <person name="Wang S."/>
            <person name="Scheerlinck J.P."/>
            <person name="Hofmann A."/>
            <person name="Sternberg P.W."/>
            <person name="Wang J."/>
            <person name="Gasser R.B."/>
        </authorList>
    </citation>
    <scope>NUCLEOTIDE SEQUENCE [LARGE SCALE GENOMIC DNA]</scope>
    <source>
        <strain evidence="5">DCEP-RM93M</strain>
    </source>
</reference>
<dbReference type="GO" id="GO:0005938">
    <property type="term" value="C:cell cortex"/>
    <property type="evidence" value="ECO:0007669"/>
    <property type="project" value="TreeGrafter"/>
</dbReference>
<evidence type="ECO:0000313" key="5">
    <source>
        <dbReference type="EMBL" id="KFD47570.1"/>
    </source>
</evidence>
<evidence type="ECO:0000256" key="3">
    <source>
        <dbReference type="SAM" id="SignalP"/>
    </source>
</evidence>
<feature type="chain" id="PRO_5001794780" description="Shavenoid isoform B-like N-terminal domain-containing protein" evidence="3">
    <location>
        <begin position="26"/>
        <end position="1110"/>
    </location>
</feature>
<keyword evidence="3" id="KW-0732">Signal</keyword>
<feature type="compositionally biased region" description="Polar residues" evidence="1">
    <location>
        <begin position="987"/>
        <end position="1002"/>
    </location>
</feature>
<feature type="compositionally biased region" description="Polar residues" evidence="1">
    <location>
        <begin position="863"/>
        <end position="881"/>
    </location>
</feature>
<feature type="region of interest" description="Disordered" evidence="1">
    <location>
        <begin position="975"/>
        <end position="1002"/>
    </location>
</feature>
<gene>
    <name evidence="5" type="ORF">M513_11571</name>
</gene>
<dbReference type="PANTHER" id="PTHR39387:SF1">
    <property type="entry name" value="SHAVENOID, ISOFORM B"/>
    <property type="match status" value="1"/>
</dbReference>
<feature type="region of interest" description="Disordered" evidence="1">
    <location>
        <begin position="455"/>
        <end position="487"/>
    </location>
</feature>
<feature type="compositionally biased region" description="Polar residues" evidence="1">
    <location>
        <begin position="455"/>
        <end position="473"/>
    </location>
</feature>
<dbReference type="PANTHER" id="PTHR39387">
    <property type="entry name" value="SHAVENOID, ISOFORM B"/>
    <property type="match status" value="1"/>
</dbReference>
<protein>
    <recommendedName>
        <fullName evidence="4">Shavenoid isoform B-like N-terminal domain-containing protein</fullName>
    </recommendedName>
</protein>
<evidence type="ECO:0000256" key="2">
    <source>
        <dbReference type="SAM" id="Phobius"/>
    </source>
</evidence>